<comment type="caution">
    <text evidence="1">The sequence shown here is derived from an EMBL/GenBank/DDBJ whole genome shotgun (WGS) entry which is preliminary data.</text>
</comment>
<sequence>MHFELPLTLKSANISISLKNLAQVLVKIWTVAWPLAFPGGVVVFKWWNHRPSYGFAARIRAWFDRIGDYFRPHYAIYRSRREEDSYWRTAERGRRTLQASNANIIPEEVPLVRYFAPKLPPLYRDVKEEDPEAREYHLSPRVYCKWHRMVFRGPLHPTLKEAPEQIRLYSSRDRREIYRISRLATDEEVFRKKAPWTTRYATMWKRWLDAKGPDMAIVFQ</sequence>
<dbReference type="Proteomes" id="UP001215151">
    <property type="component" value="Unassembled WGS sequence"/>
</dbReference>
<dbReference type="EMBL" id="JAPEVG010000246">
    <property type="protein sequence ID" value="KAJ8472780.1"/>
    <property type="molecule type" value="Genomic_DNA"/>
</dbReference>
<proteinExistence type="predicted"/>
<protein>
    <submittedName>
        <fullName evidence="1">Uncharacterized protein</fullName>
    </submittedName>
</protein>
<name>A0AAD7TQI5_9APHY</name>
<evidence type="ECO:0000313" key="2">
    <source>
        <dbReference type="Proteomes" id="UP001215151"/>
    </source>
</evidence>
<keyword evidence="2" id="KW-1185">Reference proteome</keyword>
<evidence type="ECO:0000313" key="1">
    <source>
        <dbReference type="EMBL" id="KAJ8472780.1"/>
    </source>
</evidence>
<reference evidence="1" key="1">
    <citation type="submission" date="2022-11" db="EMBL/GenBank/DDBJ databases">
        <title>Genome Sequence of Cubamyces cubensis.</title>
        <authorList>
            <person name="Buettner E."/>
        </authorList>
    </citation>
    <scope>NUCLEOTIDE SEQUENCE</scope>
    <source>
        <strain evidence="1">MPL-01</strain>
    </source>
</reference>
<accession>A0AAD7TQI5</accession>
<gene>
    <name evidence="1" type="ORF">ONZ51_g8285</name>
</gene>
<dbReference type="AlphaFoldDB" id="A0AAD7TQI5"/>
<organism evidence="1 2">
    <name type="scientific">Trametes cubensis</name>
    <dbReference type="NCBI Taxonomy" id="1111947"/>
    <lineage>
        <taxon>Eukaryota</taxon>
        <taxon>Fungi</taxon>
        <taxon>Dikarya</taxon>
        <taxon>Basidiomycota</taxon>
        <taxon>Agaricomycotina</taxon>
        <taxon>Agaricomycetes</taxon>
        <taxon>Polyporales</taxon>
        <taxon>Polyporaceae</taxon>
        <taxon>Trametes</taxon>
    </lineage>
</organism>